<dbReference type="InterPro" id="IPR002701">
    <property type="entry name" value="CM_II_prokaryot"/>
</dbReference>
<dbReference type="Proteomes" id="UP001301140">
    <property type="component" value="Unassembled WGS sequence"/>
</dbReference>
<organism evidence="3 4">
    <name type="scientific">Marinimicrococcus flavescens</name>
    <dbReference type="NCBI Taxonomy" id="3031815"/>
    <lineage>
        <taxon>Bacteria</taxon>
        <taxon>Pseudomonadati</taxon>
        <taxon>Pseudomonadota</taxon>
        <taxon>Alphaproteobacteria</taxon>
        <taxon>Geminicoccales</taxon>
        <taxon>Geminicoccaceae</taxon>
        <taxon>Marinimicrococcus</taxon>
    </lineage>
</organism>
<dbReference type="SUPFAM" id="SSF48600">
    <property type="entry name" value="Chorismate mutase II"/>
    <property type="match status" value="1"/>
</dbReference>
<dbReference type="InterPro" id="IPR036263">
    <property type="entry name" value="Chorismate_II_sf"/>
</dbReference>
<gene>
    <name evidence="3" type="ORF">PZ740_00060</name>
</gene>
<proteinExistence type="predicted"/>
<accession>A0AAP3XPA0</accession>
<protein>
    <recommendedName>
        <fullName evidence="1">chorismate mutase</fullName>
        <ecNumber evidence="1">5.4.99.5</ecNumber>
    </recommendedName>
</protein>
<dbReference type="AlphaFoldDB" id="A0AAP3XPA0"/>
<dbReference type="GO" id="GO:0046417">
    <property type="term" value="P:chorismate metabolic process"/>
    <property type="evidence" value="ECO:0007669"/>
    <property type="project" value="InterPro"/>
</dbReference>
<sequence>MSARDLSELRNEVDRLDDAMLDLLIERMAVVQHIASLKGDRDLGRLALRPAREAMILRRLTARARGRFPAASLLQMWRELLGATTSAQAPLRICAWEPEGRGAIRALARNHFGTLAPVRSAETAEEALRSLGDGSAQIAVLPLPEEADRWWRSLLGDGSRPLHVVSRLPFLDGSGHSHPQAFAVAALDPEPSGIDLSLLVFETTPDISRARLCEALHAAGLAPRPLATLHDDAESSVLHLIELDGFLAPGEAPLAACLEPLGSRILRVTPIGGYPRPLSEAELG</sequence>
<comment type="caution">
    <text evidence="3">The sequence shown here is derived from an EMBL/GenBank/DDBJ whole genome shotgun (WGS) entry which is preliminary data.</text>
</comment>
<dbReference type="GO" id="GO:0004106">
    <property type="term" value="F:chorismate mutase activity"/>
    <property type="evidence" value="ECO:0007669"/>
    <property type="project" value="UniProtKB-EC"/>
</dbReference>
<keyword evidence="4" id="KW-1185">Reference proteome</keyword>
<dbReference type="SMART" id="SM00830">
    <property type="entry name" value="CM_2"/>
    <property type="match status" value="1"/>
</dbReference>
<evidence type="ECO:0000259" key="2">
    <source>
        <dbReference type="PROSITE" id="PS51168"/>
    </source>
</evidence>
<dbReference type="EC" id="5.4.99.5" evidence="1"/>
<dbReference type="Gene3D" id="1.20.59.10">
    <property type="entry name" value="Chorismate mutase"/>
    <property type="match status" value="1"/>
</dbReference>
<feature type="domain" description="Chorismate mutase" evidence="2">
    <location>
        <begin position="1"/>
        <end position="92"/>
    </location>
</feature>
<keyword evidence="3" id="KW-0413">Isomerase</keyword>
<dbReference type="EMBL" id="JARGEQ010000001">
    <property type="protein sequence ID" value="MDF1584774.1"/>
    <property type="molecule type" value="Genomic_DNA"/>
</dbReference>
<dbReference type="RefSeq" id="WP_327787178.1">
    <property type="nucleotide sequence ID" value="NZ_JARGEQ010000001.1"/>
</dbReference>
<evidence type="ECO:0000256" key="1">
    <source>
        <dbReference type="ARBA" id="ARBA00012404"/>
    </source>
</evidence>
<evidence type="ECO:0000313" key="4">
    <source>
        <dbReference type="Proteomes" id="UP001301140"/>
    </source>
</evidence>
<dbReference type="PROSITE" id="PS51168">
    <property type="entry name" value="CHORISMATE_MUT_2"/>
    <property type="match status" value="1"/>
</dbReference>
<dbReference type="InterPro" id="IPR036979">
    <property type="entry name" value="CM_dom_sf"/>
</dbReference>
<reference evidence="3 4" key="1">
    <citation type="submission" date="2023-03" db="EMBL/GenBank/DDBJ databases">
        <title>YIM 152171 draft genome.</title>
        <authorList>
            <person name="Yang Z."/>
        </authorList>
    </citation>
    <scope>NUCLEOTIDE SEQUENCE [LARGE SCALE GENOMIC DNA]</scope>
    <source>
        <strain evidence="3 4">YIM 152171</strain>
    </source>
</reference>
<evidence type="ECO:0000313" key="3">
    <source>
        <dbReference type="EMBL" id="MDF1584774.1"/>
    </source>
</evidence>
<name>A0AAP3XPA0_9PROT</name>
<dbReference type="Pfam" id="PF01817">
    <property type="entry name" value="CM_2"/>
    <property type="match status" value="1"/>
</dbReference>